<evidence type="ECO:0000256" key="2">
    <source>
        <dbReference type="ARBA" id="ARBA00008072"/>
    </source>
</evidence>
<dbReference type="InterPro" id="IPR036291">
    <property type="entry name" value="NAD(P)-bd_dom_sf"/>
</dbReference>
<sequence length="328" mass="34536">MAEPSERSAVQLWCVAPGRYELRRGSAGAMAADMLTVRALASAVSRGTERLVLEGAVPAGEYRRMRAPLQKGEFPFPVQYGYQSVGIVEAGPEAWLGRTVFALHPHQDVYVLPIASAMPVPANIPPRRATLAANMETALNALWDAGAGPGDRITVVGGGVVGLLVTALAAALPGADVTLVDVRPDRAALAQAFGAAFAAPQAVRDDADIVFHTSATADGLATALAAGGLEARVVEMSWYGDRAPTVPLGEGFHSRRLQLIGSQVGHVSPSRRPRWSHPRRLAKAMALLDDARLDRLITHVVPFAEAPSRLPALLTGGEDALAVLLDYG</sequence>
<dbReference type="GO" id="GO:0046872">
    <property type="term" value="F:metal ion binding"/>
    <property type="evidence" value="ECO:0007669"/>
    <property type="project" value="UniProtKB-KW"/>
</dbReference>
<keyword evidence="4" id="KW-0862">Zinc</keyword>
<feature type="domain" description="Alanine dehydrogenase/pyridine nucleotide transhydrogenase NAD(H)-binding" evidence="6">
    <location>
        <begin position="152"/>
        <end position="202"/>
    </location>
</feature>
<reference evidence="7 8" key="1">
    <citation type="submission" date="2019-02" db="EMBL/GenBank/DDBJ databases">
        <title>Siculibacillus lacustris gen. nov., sp. nov., a new rosette-forming bacterium isolated from a freshwater crater lake (Lake St. Ana, Romania).</title>
        <authorList>
            <person name="Felfoldi T."/>
            <person name="Marton Z."/>
            <person name="Szabo A."/>
            <person name="Mentes A."/>
            <person name="Boka K."/>
            <person name="Marialigeti K."/>
            <person name="Mathe I."/>
            <person name="Koncz M."/>
            <person name="Schumann P."/>
            <person name="Toth E."/>
        </authorList>
    </citation>
    <scope>NUCLEOTIDE SEQUENCE [LARGE SCALE GENOMIC DNA]</scope>
    <source>
        <strain evidence="7 8">SA-279</strain>
    </source>
</reference>
<name>A0A4Q9VTF1_9HYPH</name>
<dbReference type="Proteomes" id="UP000292781">
    <property type="component" value="Unassembled WGS sequence"/>
</dbReference>
<dbReference type="Pfam" id="PF01262">
    <property type="entry name" value="AlaDh_PNT_C"/>
    <property type="match status" value="1"/>
</dbReference>
<dbReference type="InterPro" id="IPR011032">
    <property type="entry name" value="GroES-like_sf"/>
</dbReference>
<evidence type="ECO:0000313" key="7">
    <source>
        <dbReference type="EMBL" id="TBW38986.1"/>
    </source>
</evidence>
<dbReference type="EMBL" id="SJFN01000009">
    <property type="protein sequence ID" value="TBW38986.1"/>
    <property type="molecule type" value="Genomic_DNA"/>
</dbReference>
<evidence type="ECO:0000256" key="1">
    <source>
        <dbReference type="ARBA" id="ARBA00001947"/>
    </source>
</evidence>
<keyword evidence="3" id="KW-0479">Metal-binding</keyword>
<dbReference type="Gene3D" id="3.90.180.10">
    <property type="entry name" value="Medium-chain alcohol dehydrogenases, catalytic domain"/>
    <property type="match status" value="1"/>
</dbReference>
<dbReference type="RefSeq" id="WP_131307844.1">
    <property type="nucleotide sequence ID" value="NZ_SJFN01000009.1"/>
</dbReference>
<dbReference type="SUPFAM" id="SSF50129">
    <property type="entry name" value="GroES-like"/>
    <property type="match status" value="1"/>
</dbReference>
<protein>
    <submittedName>
        <fullName evidence="7">Zinc-binding alcohol dehydrogenase</fullName>
    </submittedName>
</protein>
<organism evidence="7 8">
    <name type="scientific">Siculibacillus lacustris</name>
    <dbReference type="NCBI Taxonomy" id="1549641"/>
    <lineage>
        <taxon>Bacteria</taxon>
        <taxon>Pseudomonadati</taxon>
        <taxon>Pseudomonadota</taxon>
        <taxon>Alphaproteobacteria</taxon>
        <taxon>Hyphomicrobiales</taxon>
        <taxon>Ancalomicrobiaceae</taxon>
        <taxon>Siculibacillus</taxon>
    </lineage>
</organism>
<dbReference type="AlphaFoldDB" id="A0A4Q9VTF1"/>
<dbReference type="OrthoDB" id="9781588at2"/>
<evidence type="ECO:0000313" key="8">
    <source>
        <dbReference type="Proteomes" id="UP000292781"/>
    </source>
</evidence>
<keyword evidence="5" id="KW-0560">Oxidoreductase</keyword>
<evidence type="ECO:0000256" key="5">
    <source>
        <dbReference type="ARBA" id="ARBA00023002"/>
    </source>
</evidence>
<proteinExistence type="inferred from homology"/>
<gene>
    <name evidence="7" type="ORF">EYW49_07600</name>
</gene>
<dbReference type="CDD" id="cd08255">
    <property type="entry name" value="2-desacetyl-2-hydroxyethyl_bacteriochlorophyllide_like"/>
    <property type="match status" value="1"/>
</dbReference>
<comment type="similarity">
    <text evidence="2">Belongs to the zinc-containing alcohol dehydrogenase family.</text>
</comment>
<dbReference type="PANTHER" id="PTHR43350">
    <property type="entry name" value="NAD-DEPENDENT ALCOHOL DEHYDROGENASE"/>
    <property type="match status" value="1"/>
</dbReference>
<evidence type="ECO:0000256" key="3">
    <source>
        <dbReference type="ARBA" id="ARBA00022723"/>
    </source>
</evidence>
<dbReference type="GO" id="GO:0016491">
    <property type="term" value="F:oxidoreductase activity"/>
    <property type="evidence" value="ECO:0007669"/>
    <property type="project" value="UniProtKB-KW"/>
</dbReference>
<keyword evidence="8" id="KW-1185">Reference proteome</keyword>
<comment type="cofactor">
    <cofactor evidence="1">
        <name>Zn(2+)</name>
        <dbReference type="ChEBI" id="CHEBI:29105"/>
    </cofactor>
</comment>
<dbReference type="Gene3D" id="3.40.50.720">
    <property type="entry name" value="NAD(P)-binding Rossmann-like Domain"/>
    <property type="match status" value="1"/>
</dbReference>
<comment type="caution">
    <text evidence="7">The sequence shown here is derived from an EMBL/GenBank/DDBJ whole genome shotgun (WGS) entry which is preliminary data.</text>
</comment>
<accession>A0A4Q9VTF1</accession>
<evidence type="ECO:0000256" key="4">
    <source>
        <dbReference type="ARBA" id="ARBA00022833"/>
    </source>
</evidence>
<evidence type="ECO:0000259" key="6">
    <source>
        <dbReference type="Pfam" id="PF01262"/>
    </source>
</evidence>
<dbReference type="InterPro" id="IPR007698">
    <property type="entry name" value="AlaDH/PNT_NAD(H)-bd"/>
</dbReference>
<dbReference type="PANTHER" id="PTHR43350:SF19">
    <property type="entry name" value="D-GULOSIDE 3-DEHYDROGENASE"/>
    <property type="match status" value="1"/>
</dbReference>
<dbReference type="SUPFAM" id="SSF51735">
    <property type="entry name" value="NAD(P)-binding Rossmann-fold domains"/>
    <property type="match status" value="1"/>
</dbReference>